<protein>
    <submittedName>
        <fullName evidence="5">AAA family ATPase</fullName>
    </submittedName>
</protein>
<dbReference type="InterPro" id="IPR041664">
    <property type="entry name" value="AAA_16"/>
</dbReference>
<evidence type="ECO:0000313" key="6">
    <source>
        <dbReference type="Proteomes" id="UP000823521"/>
    </source>
</evidence>
<evidence type="ECO:0000256" key="1">
    <source>
        <dbReference type="ARBA" id="ARBA00022741"/>
    </source>
</evidence>
<dbReference type="PRINTS" id="PR00038">
    <property type="entry name" value="HTHLUXR"/>
</dbReference>
<dbReference type="Gene3D" id="1.25.40.10">
    <property type="entry name" value="Tetratricopeptide repeat domain"/>
    <property type="match status" value="2"/>
</dbReference>
<keyword evidence="1" id="KW-0547">Nucleotide-binding</keyword>
<keyword evidence="6" id="KW-1185">Reference proteome</keyword>
<dbReference type="RefSeq" id="WP_208810559.1">
    <property type="nucleotide sequence ID" value="NZ_WVUH01000001.1"/>
</dbReference>
<dbReference type="PANTHER" id="PTHR16305">
    <property type="entry name" value="TESTICULAR SOLUBLE ADENYLYL CYCLASE"/>
    <property type="match status" value="1"/>
</dbReference>
<feature type="domain" description="HTH luxR-type" evidence="4">
    <location>
        <begin position="891"/>
        <end position="956"/>
    </location>
</feature>
<dbReference type="CDD" id="cd06170">
    <property type="entry name" value="LuxR_C_like"/>
    <property type="match status" value="1"/>
</dbReference>
<dbReference type="PROSITE" id="PS50043">
    <property type="entry name" value="HTH_LUXR_2"/>
    <property type="match status" value="1"/>
</dbReference>
<evidence type="ECO:0000313" key="5">
    <source>
        <dbReference type="EMBL" id="MBO4204482.1"/>
    </source>
</evidence>
<name>A0ABS3VIX8_MICEH</name>
<dbReference type="Gene3D" id="1.10.10.10">
    <property type="entry name" value="Winged helix-like DNA-binding domain superfamily/Winged helix DNA-binding domain"/>
    <property type="match status" value="1"/>
</dbReference>
<dbReference type="SUPFAM" id="SSF48452">
    <property type="entry name" value="TPR-like"/>
    <property type="match status" value="2"/>
</dbReference>
<dbReference type="Proteomes" id="UP000823521">
    <property type="component" value="Unassembled WGS sequence"/>
</dbReference>
<comment type="caution">
    <text evidence="5">The sequence shown here is derived from an EMBL/GenBank/DDBJ whole genome shotgun (WGS) entry which is preliminary data.</text>
</comment>
<proteinExistence type="predicted"/>
<dbReference type="EMBL" id="WVUH01000001">
    <property type="protein sequence ID" value="MBO4204482.1"/>
    <property type="molecule type" value="Genomic_DNA"/>
</dbReference>
<dbReference type="Pfam" id="PF00196">
    <property type="entry name" value="GerE"/>
    <property type="match status" value="1"/>
</dbReference>
<evidence type="ECO:0000256" key="2">
    <source>
        <dbReference type="ARBA" id="ARBA00022840"/>
    </source>
</evidence>
<dbReference type="SMART" id="SM00421">
    <property type="entry name" value="HTH_LUXR"/>
    <property type="match status" value="1"/>
</dbReference>
<feature type="compositionally biased region" description="Basic and acidic residues" evidence="3">
    <location>
        <begin position="9"/>
        <end position="27"/>
    </location>
</feature>
<accession>A0ABS3VIX8</accession>
<dbReference type="InterPro" id="IPR036388">
    <property type="entry name" value="WH-like_DNA-bd_sf"/>
</dbReference>
<dbReference type="InterPro" id="IPR027417">
    <property type="entry name" value="P-loop_NTPase"/>
</dbReference>
<sequence>MPDGQLPGDDLRPGDRPDAGARADPGTRRPALVGRAGETAQLIGFARQASDGRGLAVIVEGDPGMGKSTMLAMLAAHCRGNGLRVCHGKADELQQRLPFAAIGACLGAWSARREPDVDALAGLLRGDAGVRLASVGAADRHFVVTEAISELLDRWCADDPVALLLDDLHWADESSLLALHRLGPMLDRCPLLIVVTVRPGPRSAALDGLLRSLVARGARSLRLGPLDQDAVGELVHHLLGARPGPRLMALIAGAGGNPMQVTEWITVLRRDRHLGVTGDQIDLVGSDDGSGTGVTGALMGTISQRLDVGSRDAREVLRVAALLGSGFDVGELSVVLGKPTIELWEVLTEAVDAGVLVDDGERLVFRHDLLRQALAAELPAALRAALQLQIGQALAASGALPERVAERLLAATTLDGRALDWLVEQSRPLTRRAPDLAIDLVHRALGVLRPGDPRAPLLRNHLAWALLYAGRAADAADAARAALAADREPAHVVSLHLLVALAHFYRGDVVAARAEAERALAVPQVTSAEEIRVRALIAGCDLFLGDLDAVTQVSDAMADRTHHPRVRAHGLALRSCVLLARRRVAAALDTITEAIALTGAVESWDHRQISPYLIQGVCLVELDRYAEAETALGEALRTSQQGADFLPLAWCRWVRADIRFLDGRWDEVLAEVGAGLQATDYVDVAQMLHGVDGVVALHRGRIPTLPTDDHTDRPGCWRHQWVTALAREAQGHPDEALTLLLAAWDQRLTAVTDQNLHLIWPDIARLALIVDRPASIGALPSETAAFAEDAPAASSRAVHLLVEGVVDADPGRIRSAAGWYAAAGRPLGEAYAWECAAILLARADRPADARPALDRALAGYDALGAVWDADRAVTYLAELGVRRRGRPRTRPRSGWDALTGTERRIAELVAGGRSNPDIAADLHLSPRTVQHHVSSVLAKLGLSSRVELVALAFQRDADNGGPGQR</sequence>
<keyword evidence="2" id="KW-0067">ATP-binding</keyword>
<organism evidence="5 6">
    <name type="scientific">Micromonospora echinofusca</name>
    <dbReference type="NCBI Taxonomy" id="47858"/>
    <lineage>
        <taxon>Bacteria</taxon>
        <taxon>Bacillati</taxon>
        <taxon>Actinomycetota</taxon>
        <taxon>Actinomycetes</taxon>
        <taxon>Micromonosporales</taxon>
        <taxon>Micromonosporaceae</taxon>
        <taxon>Micromonospora</taxon>
    </lineage>
</organism>
<dbReference type="InterPro" id="IPR011990">
    <property type="entry name" value="TPR-like_helical_dom_sf"/>
</dbReference>
<dbReference type="PROSITE" id="PS00622">
    <property type="entry name" value="HTH_LUXR_1"/>
    <property type="match status" value="1"/>
</dbReference>
<evidence type="ECO:0000259" key="4">
    <source>
        <dbReference type="PROSITE" id="PS50043"/>
    </source>
</evidence>
<dbReference type="SUPFAM" id="SSF52540">
    <property type="entry name" value="P-loop containing nucleoside triphosphate hydrolases"/>
    <property type="match status" value="1"/>
</dbReference>
<dbReference type="Pfam" id="PF13191">
    <property type="entry name" value="AAA_16"/>
    <property type="match status" value="1"/>
</dbReference>
<gene>
    <name evidence="5" type="ORF">GSF22_00405</name>
</gene>
<reference evidence="5 6" key="1">
    <citation type="submission" date="2019-12" db="EMBL/GenBank/DDBJ databases">
        <title>Whole genome sequencing of endophytic Actinobacterium Micromonospora sp. MPMI6T.</title>
        <authorList>
            <person name="Evv R."/>
            <person name="Podile A.R."/>
        </authorList>
    </citation>
    <scope>NUCLEOTIDE SEQUENCE [LARGE SCALE GENOMIC DNA]</scope>
    <source>
        <strain evidence="5 6">MPMI6</strain>
    </source>
</reference>
<dbReference type="InterPro" id="IPR000792">
    <property type="entry name" value="Tscrpt_reg_LuxR_C"/>
</dbReference>
<feature type="region of interest" description="Disordered" evidence="3">
    <location>
        <begin position="1"/>
        <end position="30"/>
    </location>
</feature>
<dbReference type="InterPro" id="IPR016032">
    <property type="entry name" value="Sig_transdc_resp-reg_C-effctor"/>
</dbReference>
<dbReference type="PANTHER" id="PTHR16305:SF35">
    <property type="entry name" value="TRANSCRIPTIONAL ACTIVATOR DOMAIN"/>
    <property type="match status" value="1"/>
</dbReference>
<evidence type="ECO:0000256" key="3">
    <source>
        <dbReference type="SAM" id="MobiDB-lite"/>
    </source>
</evidence>
<dbReference type="SUPFAM" id="SSF46894">
    <property type="entry name" value="C-terminal effector domain of the bipartite response regulators"/>
    <property type="match status" value="1"/>
</dbReference>